<dbReference type="PANTHER" id="PTHR43046">
    <property type="entry name" value="GDP-MANNOSE MANNOSYL HYDROLASE"/>
    <property type="match status" value="1"/>
</dbReference>
<dbReference type="EMBL" id="MHJL01000006">
    <property type="protein sequence ID" value="OGY68165.1"/>
    <property type="molecule type" value="Genomic_DNA"/>
</dbReference>
<dbReference type="Gene3D" id="3.90.79.10">
    <property type="entry name" value="Nucleoside Triphosphate Pyrophosphohydrolase"/>
    <property type="match status" value="1"/>
</dbReference>
<evidence type="ECO:0000313" key="5">
    <source>
        <dbReference type="EMBL" id="OGY68165.1"/>
    </source>
</evidence>
<evidence type="ECO:0000313" key="6">
    <source>
        <dbReference type="Proteomes" id="UP000177690"/>
    </source>
</evidence>
<evidence type="ECO:0000256" key="1">
    <source>
        <dbReference type="ARBA" id="ARBA00001946"/>
    </source>
</evidence>
<dbReference type="InterPro" id="IPR015797">
    <property type="entry name" value="NUDIX_hydrolase-like_dom_sf"/>
</dbReference>
<dbReference type="CDD" id="cd02883">
    <property type="entry name" value="NUDIX_Hydrolase"/>
    <property type="match status" value="1"/>
</dbReference>
<protein>
    <recommendedName>
        <fullName evidence="4">Nudix hydrolase domain-containing protein</fullName>
    </recommendedName>
</protein>
<dbReference type="Pfam" id="PF00293">
    <property type="entry name" value="NUDIX"/>
    <property type="match status" value="1"/>
</dbReference>
<evidence type="ECO:0000256" key="3">
    <source>
        <dbReference type="RuleBase" id="RU003476"/>
    </source>
</evidence>
<dbReference type="AlphaFoldDB" id="A0A1G1ZUN1"/>
<dbReference type="InterPro" id="IPR020084">
    <property type="entry name" value="NUDIX_hydrolase_CS"/>
</dbReference>
<dbReference type="PANTHER" id="PTHR43046:SF14">
    <property type="entry name" value="MUTT_NUDIX FAMILY PROTEIN"/>
    <property type="match status" value="1"/>
</dbReference>
<dbReference type="PROSITE" id="PS00893">
    <property type="entry name" value="NUDIX_BOX"/>
    <property type="match status" value="1"/>
</dbReference>
<comment type="cofactor">
    <cofactor evidence="1">
        <name>Mg(2+)</name>
        <dbReference type="ChEBI" id="CHEBI:18420"/>
    </cofactor>
</comment>
<dbReference type="PRINTS" id="PR00502">
    <property type="entry name" value="NUDIXFAMILY"/>
</dbReference>
<dbReference type="GO" id="GO:0016787">
    <property type="term" value="F:hydrolase activity"/>
    <property type="evidence" value="ECO:0007669"/>
    <property type="project" value="UniProtKB-KW"/>
</dbReference>
<name>A0A1G1ZUN1_9BACT</name>
<dbReference type="InterPro" id="IPR000086">
    <property type="entry name" value="NUDIX_hydrolase_dom"/>
</dbReference>
<comment type="similarity">
    <text evidence="3">Belongs to the Nudix hydrolase family.</text>
</comment>
<reference evidence="5 6" key="1">
    <citation type="journal article" date="2016" name="Nat. Commun.">
        <title>Thousands of microbial genomes shed light on interconnected biogeochemical processes in an aquifer system.</title>
        <authorList>
            <person name="Anantharaman K."/>
            <person name="Brown C.T."/>
            <person name="Hug L.A."/>
            <person name="Sharon I."/>
            <person name="Castelle C.J."/>
            <person name="Probst A.J."/>
            <person name="Thomas B.C."/>
            <person name="Singh A."/>
            <person name="Wilkins M.J."/>
            <person name="Karaoz U."/>
            <person name="Brodie E.L."/>
            <person name="Williams K.H."/>
            <person name="Hubbard S.S."/>
            <person name="Banfield J.F."/>
        </authorList>
    </citation>
    <scope>NUCLEOTIDE SEQUENCE [LARGE SCALE GENOMIC DNA]</scope>
</reference>
<keyword evidence="2 3" id="KW-0378">Hydrolase</keyword>
<comment type="caution">
    <text evidence="5">The sequence shown here is derived from an EMBL/GenBank/DDBJ whole genome shotgun (WGS) entry which is preliminary data.</text>
</comment>
<feature type="domain" description="Nudix hydrolase" evidence="4">
    <location>
        <begin position="3"/>
        <end position="140"/>
    </location>
</feature>
<organism evidence="5 6">
    <name type="scientific">Candidatus Harrisonbacteria bacterium RIFCSPLOWO2_02_FULL_41_13b</name>
    <dbReference type="NCBI Taxonomy" id="1798409"/>
    <lineage>
        <taxon>Bacteria</taxon>
        <taxon>Candidatus Harrisoniibacteriota</taxon>
    </lineage>
</organism>
<gene>
    <name evidence="5" type="ORF">A3I24_00845</name>
</gene>
<evidence type="ECO:0000259" key="4">
    <source>
        <dbReference type="PROSITE" id="PS51462"/>
    </source>
</evidence>
<accession>A0A1G1ZUN1</accession>
<dbReference type="Proteomes" id="UP000177690">
    <property type="component" value="Unassembled WGS sequence"/>
</dbReference>
<dbReference type="PROSITE" id="PS51462">
    <property type="entry name" value="NUDIX"/>
    <property type="match status" value="1"/>
</dbReference>
<dbReference type="SUPFAM" id="SSF55811">
    <property type="entry name" value="Nudix"/>
    <property type="match status" value="1"/>
</dbReference>
<evidence type="ECO:0000256" key="2">
    <source>
        <dbReference type="ARBA" id="ARBA00022801"/>
    </source>
</evidence>
<dbReference type="InterPro" id="IPR020476">
    <property type="entry name" value="Nudix_hydrolase"/>
</dbReference>
<proteinExistence type="inferred from homology"/>
<dbReference type="STRING" id="1798409.A3I24_00845"/>
<sequence length="147" mass="16820">MLSSNGTVRIRLLDNAENIVLVLEREEKKTKADGTTFLKPSKWGLPGGQIKIDESPLKAAVRELLEEVGVEADIDPEPTVIRKEEDDHATFLFHARNPRPVSSTIRDSSILDVRWIPWKMAYGTFEFQGREYPIYNSHAPLIHQYFD</sequence>